<feature type="region of interest" description="Disordered" evidence="1">
    <location>
        <begin position="1"/>
        <end position="23"/>
    </location>
</feature>
<dbReference type="SUPFAM" id="SSF82199">
    <property type="entry name" value="SET domain"/>
    <property type="match status" value="1"/>
</dbReference>
<sequence>MASASASASDATPPNDASSPDDRGAALEAWMRVGADDFDPRGVAVRRISDARGFGGVATRPIAAGDVLVVVPLTKMITSESVLRDARLGACAASLSDYQVRSIQKFFTHRSVSTFDRYPFQLTGELFLYGMALRGSR</sequence>
<reference evidence="2 3" key="1">
    <citation type="journal article" date="2009" name="Science">
        <title>Green evolution and dynamic adaptations revealed by genomes of the marine picoeukaryotes Micromonas.</title>
        <authorList>
            <person name="Worden A.Z."/>
            <person name="Lee J.H."/>
            <person name="Mock T."/>
            <person name="Rouze P."/>
            <person name="Simmons M.P."/>
            <person name="Aerts A.L."/>
            <person name="Allen A.E."/>
            <person name="Cuvelier M.L."/>
            <person name="Derelle E."/>
            <person name="Everett M.V."/>
            <person name="Foulon E."/>
            <person name="Grimwood J."/>
            <person name="Gundlach H."/>
            <person name="Henrissat B."/>
            <person name="Napoli C."/>
            <person name="McDonald S.M."/>
            <person name="Parker M.S."/>
            <person name="Rombauts S."/>
            <person name="Salamov A."/>
            <person name="Von Dassow P."/>
            <person name="Badger J.H."/>
            <person name="Coutinho P.M."/>
            <person name="Demir E."/>
            <person name="Dubchak I."/>
            <person name="Gentemann C."/>
            <person name="Eikrem W."/>
            <person name="Gready J.E."/>
            <person name="John U."/>
            <person name="Lanier W."/>
            <person name="Lindquist E.A."/>
            <person name="Lucas S."/>
            <person name="Mayer K.F."/>
            <person name="Moreau H."/>
            <person name="Not F."/>
            <person name="Otillar R."/>
            <person name="Panaud O."/>
            <person name="Pangilinan J."/>
            <person name="Paulsen I."/>
            <person name="Piegu B."/>
            <person name="Poliakov A."/>
            <person name="Robbens S."/>
            <person name="Schmutz J."/>
            <person name="Toulza E."/>
            <person name="Wyss T."/>
            <person name="Zelensky A."/>
            <person name="Zhou K."/>
            <person name="Armbrust E.V."/>
            <person name="Bhattacharya D."/>
            <person name="Goodenough U.W."/>
            <person name="Van de Peer Y."/>
            <person name="Grigoriev I.V."/>
        </authorList>
    </citation>
    <scope>NUCLEOTIDE SEQUENCE [LARGE SCALE GENOMIC DNA]</scope>
    <source>
        <strain evidence="2 3">CCMP1545</strain>
    </source>
</reference>
<evidence type="ECO:0000256" key="1">
    <source>
        <dbReference type="SAM" id="MobiDB-lite"/>
    </source>
</evidence>
<dbReference type="RefSeq" id="XP_003060672.1">
    <property type="nucleotide sequence ID" value="XM_003060626.1"/>
</dbReference>
<dbReference type="InterPro" id="IPR046341">
    <property type="entry name" value="SET_dom_sf"/>
</dbReference>
<dbReference type="GeneID" id="9685812"/>
<accession>C1MXD0</accession>
<keyword evidence="3" id="KW-1185">Reference proteome</keyword>
<dbReference type="Proteomes" id="UP000001876">
    <property type="component" value="Unassembled WGS sequence"/>
</dbReference>
<organism evidence="3">
    <name type="scientific">Micromonas pusilla (strain CCMP1545)</name>
    <name type="common">Picoplanktonic green alga</name>
    <dbReference type="NCBI Taxonomy" id="564608"/>
    <lineage>
        <taxon>Eukaryota</taxon>
        <taxon>Viridiplantae</taxon>
        <taxon>Chlorophyta</taxon>
        <taxon>Mamiellophyceae</taxon>
        <taxon>Mamiellales</taxon>
        <taxon>Mamiellaceae</taxon>
        <taxon>Micromonas</taxon>
    </lineage>
</organism>
<dbReference type="EMBL" id="GG663742">
    <property type="protein sequence ID" value="EEH55441.1"/>
    <property type="molecule type" value="Genomic_DNA"/>
</dbReference>
<evidence type="ECO:0000313" key="2">
    <source>
        <dbReference type="EMBL" id="EEH55441.1"/>
    </source>
</evidence>
<gene>
    <name evidence="2" type="ORF">MICPUCDRAFT_60110</name>
</gene>
<proteinExistence type="predicted"/>
<dbReference type="AlphaFoldDB" id="C1MXD0"/>
<feature type="compositionally biased region" description="Low complexity" evidence="1">
    <location>
        <begin position="1"/>
        <end position="18"/>
    </location>
</feature>
<dbReference type="Gene3D" id="3.90.1410.10">
    <property type="entry name" value="set domain protein methyltransferase, domain 1"/>
    <property type="match status" value="1"/>
</dbReference>
<name>C1MXD0_MICPC</name>
<dbReference type="KEGG" id="mpp:MICPUCDRAFT_60110"/>
<evidence type="ECO:0000313" key="3">
    <source>
        <dbReference type="Proteomes" id="UP000001876"/>
    </source>
</evidence>
<protein>
    <submittedName>
        <fullName evidence="2">Predicted protein</fullName>
    </submittedName>
</protein>